<dbReference type="CDD" id="cd06662">
    <property type="entry name" value="SURF1"/>
    <property type="match status" value="1"/>
</dbReference>
<dbReference type="Proteomes" id="UP001017257">
    <property type="component" value="Chromosome"/>
</dbReference>
<dbReference type="InterPro" id="IPR045214">
    <property type="entry name" value="Surf1/Surf4"/>
</dbReference>
<accession>A0ABY5RS61</accession>
<feature type="transmembrane region" description="Helical" evidence="6">
    <location>
        <begin position="12"/>
        <end position="31"/>
    </location>
</feature>
<proteinExistence type="inferred from homology"/>
<keyword evidence="3 6" id="KW-0812">Transmembrane</keyword>
<comment type="subcellular location">
    <subcellularLocation>
        <location evidence="6">Cell membrane</location>
        <topology evidence="6">Multi-pass membrane protein</topology>
    </subcellularLocation>
    <subcellularLocation>
        <location evidence="1">Membrane</location>
    </subcellularLocation>
</comment>
<keyword evidence="4 6" id="KW-1133">Transmembrane helix</keyword>
<evidence type="ECO:0000256" key="1">
    <source>
        <dbReference type="ARBA" id="ARBA00004370"/>
    </source>
</evidence>
<organism evidence="7 8">
    <name type="scientific">Microvirga terrae</name>
    <dbReference type="NCBI Taxonomy" id="2740529"/>
    <lineage>
        <taxon>Bacteria</taxon>
        <taxon>Pseudomonadati</taxon>
        <taxon>Pseudomonadota</taxon>
        <taxon>Alphaproteobacteria</taxon>
        <taxon>Hyphomicrobiales</taxon>
        <taxon>Methylobacteriaceae</taxon>
        <taxon>Microvirga</taxon>
    </lineage>
</organism>
<reference evidence="7" key="1">
    <citation type="submission" date="2022-08" db="EMBL/GenBank/DDBJ databases">
        <title>Microvirga terrae sp. nov., isolated from soil.</title>
        <authorList>
            <person name="Kim K.H."/>
            <person name="Seo Y.L."/>
            <person name="Kim J.M."/>
            <person name="Lee J.K."/>
            <person name="Han D.M."/>
            <person name="Jeon C.O."/>
        </authorList>
    </citation>
    <scope>NUCLEOTIDE SEQUENCE</scope>
    <source>
        <strain evidence="7">R24</strain>
    </source>
</reference>
<protein>
    <recommendedName>
        <fullName evidence="6">SURF1-like protein</fullName>
    </recommendedName>
</protein>
<name>A0ABY5RS61_9HYPH</name>
<dbReference type="EMBL" id="CP102845">
    <property type="protein sequence ID" value="UVF18622.1"/>
    <property type="molecule type" value="Genomic_DNA"/>
</dbReference>
<evidence type="ECO:0000256" key="4">
    <source>
        <dbReference type="ARBA" id="ARBA00022989"/>
    </source>
</evidence>
<dbReference type="PROSITE" id="PS50895">
    <property type="entry name" value="SURF1"/>
    <property type="match status" value="1"/>
</dbReference>
<evidence type="ECO:0000313" key="7">
    <source>
        <dbReference type="EMBL" id="UVF18622.1"/>
    </source>
</evidence>
<keyword evidence="8" id="KW-1185">Reference proteome</keyword>
<dbReference type="PANTHER" id="PTHR23427">
    <property type="entry name" value="SURFEIT LOCUS PROTEIN"/>
    <property type="match status" value="1"/>
</dbReference>
<evidence type="ECO:0000256" key="3">
    <source>
        <dbReference type="ARBA" id="ARBA00022692"/>
    </source>
</evidence>
<dbReference type="InterPro" id="IPR002994">
    <property type="entry name" value="Surf1/Shy1"/>
</dbReference>
<evidence type="ECO:0000256" key="6">
    <source>
        <dbReference type="RuleBase" id="RU363076"/>
    </source>
</evidence>
<dbReference type="PANTHER" id="PTHR23427:SF2">
    <property type="entry name" value="SURFEIT LOCUS PROTEIN 1"/>
    <property type="match status" value="1"/>
</dbReference>
<evidence type="ECO:0000313" key="8">
    <source>
        <dbReference type="Proteomes" id="UP001017257"/>
    </source>
</evidence>
<sequence>MTASSHKGRSLIIPGLAALVALAILVGLGTWQLQRKAWKEDLIAQIEARAYGEPGAIVPETDWTAWRADQDEFRKVRVTGAFLHEFEAPVYGLAPGDRQGAPLQGYYLVTPLKLAGGAIVMVNRGFVPMDLRDPARRPGSQPAGEVTLTGLVRAPEARNTFTPKDDPGRNQWFARDPQAIAAAHGLTRVAPFLIDADGSPNPGGWPRGGLTPLTLPNNHLQYAVTWFGIALTLIGVFTAFAWRRLKEPASAELE</sequence>
<gene>
    <name evidence="7" type="ORF">HPT29_019345</name>
</gene>
<dbReference type="RefSeq" id="WP_173946196.1">
    <property type="nucleotide sequence ID" value="NZ_CP102845.1"/>
</dbReference>
<dbReference type="Pfam" id="PF02104">
    <property type="entry name" value="SURF1"/>
    <property type="match status" value="1"/>
</dbReference>
<evidence type="ECO:0000256" key="5">
    <source>
        <dbReference type="ARBA" id="ARBA00023136"/>
    </source>
</evidence>
<keyword evidence="5 6" id="KW-0472">Membrane</keyword>
<evidence type="ECO:0000256" key="2">
    <source>
        <dbReference type="ARBA" id="ARBA00007165"/>
    </source>
</evidence>
<comment type="similarity">
    <text evidence="2 6">Belongs to the SURF1 family.</text>
</comment>
<keyword evidence="6" id="KW-1003">Cell membrane</keyword>
<feature type="transmembrane region" description="Helical" evidence="6">
    <location>
        <begin position="220"/>
        <end position="242"/>
    </location>
</feature>